<dbReference type="PANTHER" id="PTHR40078">
    <property type="entry name" value="INTEGRAL MEMBRANE PROTEIN-RELATED"/>
    <property type="match status" value="1"/>
</dbReference>
<accession>A0A2K2U6L4</accession>
<feature type="transmembrane region" description="Helical" evidence="2">
    <location>
        <begin position="109"/>
        <end position="131"/>
    </location>
</feature>
<evidence type="ECO:0000256" key="1">
    <source>
        <dbReference type="SAM" id="MobiDB-lite"/>
    </source>
</evidence>
<organism evidence="3 4">
    <name type="scientific">Rubneribacter badeniensis</name>
    <dbReference type="NCBI Taxonomy" id="2070688"/>
    <lineage>
        <taxon>Bacteria</taxon>
        <taxon>Bacillati</taxon>
        <taxon>Actinomycetota</taxon>
        <taxon>Coriobacteriia</taxon>
        <taxon>Eggerthellales</taxon>
        <taxon>Eggerthellaceae</taxon>
        <taxon>Rubneribacter</taxon>
    </lineage>
</organism>
<gene>
    <name evidence="3" type="ORF">C2L80_04620</name>
</gene>
<evidence type="ECO:0000313" key="4">
    <source>
        <dbReference type="Proteomes" id="UP000236488"/>
    </source>
</evidence>
<dbReference type="PANTHER" id="PTHR40078:SF1">
    <property type="entry name" value="INTEGRAL MEMBRANE PROTEIN"/>
    <property type="match status" value="1"/>
</dbReference>
<dbReference type="EMBL" id="PPEL01000016">
    <property type="protein sequence ID" value="PNV65820.1"/>
    <property type="molecule type" value="Genomic_DNA"/>
</dbReference>
<name>A0A2K2U6L4_9ACTN</name>
<evidence type="ECO:0008006" key="5">
    <source>
        <dbReference type="Google" id="ProtNLM"/>
    </source>
</evidence>
<feature type="transmembrane region" description="Helical" evidence="2">
    <location>
        <begin position="49"/>
        <end position="70"/>
    </location>
</feature>
<dbReference type="Pfam" id="PF19700">
    <property type="entry name" value="DUF6198"/>
    <property type="match status" value="1"/>
</dbReference>
<feature type="transmembrane region" description="Helical" evidence="2">
    <location>
        <begin position="186"/>
        <end position="207"/>
    </location>
</feature>
<proteinExistence type="predicted"/>
<keyword evidence="2" id="KW-0472">Membrane</keyword>
<feature type="transmembrane region" description="Helical" evidence="2">
    <location>
        <begin position="82"/>
        <end position="103"/>
    </location>
</feature>
<evidence type="ECO:0000313" key="3">
    <source>
        <dbReference type="EMBL" id="PNV65820.1"/>
    </source>
</evidence>
<feature type="transmembrane region" description="Helical" evidence="2">
    <location>
        <begin position="158"/>
        <end position="180"/>
    </location>
</feature>
<dbReference type="InterPro" id="IPR038750">
    <property type="entry name" value="YczE/YyaS-like"/>
</dbReference>
<keyword evidence="2" id="KW-0812">Transmembrane</keyword>
<dbReference type="AlphaFoldDB" id="A0A2K2U6L4"/>
<comment type="caution">
    <text evidence="3">The sequence shown here is derived from an EMBL/GenBank/DDBJ whole genome shotgun (WGS) entry which is preliminary data.</text>
</comment>
<sequence>MRQLAARCCLLAFGIVAMAAGIVLITKTGLGTSPISSLGYVLSLSFPNVSYGAFMLGWNAALLIGQIAILRRRFKAAALLQVPISVLFSIGIDAFGSLLSFVQPHSYPASLAVLAAGVAALAFGVACTVVANVVMNSGEAFVCAVTSITGWSFGRTKVGFDLGCVGLAVVASIALMGTVAGVREGTVIAAAATGFVVNVFIKLMGGVKPALGEARKRGDESPLPHGAECNRAD</sequence>
<dbReference type="Proteomes" id="UP000236488">
    <property type="component" value="Unassembled WGS sequence"/>
</dbReference>
<dbReference type="RefSeq" id="WP_087197518.1">
    <property type="nucleotide sequence ID" value="NZ_PPEL01000016.1"/>
</dbReference>
<feature type="region of interest" description="Disordered" evidence="1">
    <location>
        <begin position="213"/>
        <end position="233"/>
    </location>
</feature>
<protein>
    <recommendedName>
        <fullName evidence="5">YitT family protein</fullName>
    </recommendedName>
</protein>
<keyword evidence="2" id="KW-1133">Transmembrane helix</keyword>
<evidence type="ECO:0000256" key="2">
    <source>
        <dbReference type="SAM" id="Phobius"/>
    </source>
</evidence>
<keyword evidence="4" id="KW-1185">Reference proteome</keyword>
<reference evidence="3 4" key="1">
    <citation type="journal article" date="2018" name="Int. J. Syst. Evol. Microbiol.">
        <title>Rubneribacter badeniensis gen. nov., sp. nov. and Enteroscipio rubneri gen. nov., sp. nov., new members of the Eggerthellaceae isolated from human faeces.</title>
        <authorList>
            <person name="Danylec N."/>
            <person name="Gobl A."/>
            <person name="Stoll D.A."/>
            <person name="Hetzer B."/>
            <person name="Kulling S.E."/>
            <person name="Huch M."/>
        </authorList>
    </citation>
    <scope>NUCLEOTIDE SEQUENCE [LARGE SCALE GENOMIC DNA]</scope>
    <source>
        <strain evidence="3 4">ResAG-85</strain>
    </source>
</reference>